<gene>
    <name evidence="3" type="ORF">PG999_005166</name>
</gene>
<dbReference type="InterPro" id="IPR023213">
    <property type="entry name" value="CAT-like_dom_sf"/>
</dbReference>
<evidence type="ECO:0000313" key="3">
    <source>
        <dbReference type="EMBL" id="KAK8121046.1"/>
    </source>
</evidence>
<reference evidence="3 4" key="1">
    <citation type="submission" date="2023-01" db="EMBL/GenBank/DDBJ databases">
        <title>Analysis of 21 Apiospora genomes using comparative genomics revels a genus with tremendous synthesis potential of carbohydrate active enzymes and secondary metabolites.</title>
        <authorList>
            <person name="Sorensen T."/>
        </authorList>
    </citation>
    <scope>NUCLEOTIDE SEQUENCE [LARGE SCALE GENOMIC DNA]</scope>
    <source>
        <strain evidence="3 4">CBS 117206</strain>
    </source>
</reference>
<dbReference type="InterPro" id="IPR051283">
    <property type="entry name" value="Sec_Metabolite_Acyltrans"/>
</dbReference>
<dbReference type="Pfam" id="PF02458">
    <property type="entry name" value="Transferase"/>
    <property type="match status" value="1"/>
</dbReference>
<evidence type="ECO:0000313" key="4">
    <source>
        <dbReference type="Proteomes" id="UP001392437"/>
    </source>
</evidence>
<organism evidence="3 4">
    <name type="scientific">Apiospora kogelbergensis</name>
    <dbReference type="NCBI Taxonomy" id="1337665"/>
    <lineage>
        <taxon>Eukaryota</taxon>
        <taxon>Fungi</taxon>
        <taxon>Dikarya</taxon>
        <taxon>Ascomycota</taxon>
        <taxon>Pezizomycotina</taxon>
        <taxon>Sordariomycetes</taxon>
        <taxon>Xylariomycetidae</taxon>
        <taxon>Amphisphaeriales</taxon>
        <taxon>Apiosporaceae</taxon>
        <taxon>Apiospora</taxon>
    </lineage>
</organism>
<dbReference type="InterPro" id="IPR054710">
    <property type="entry name" value="Tri101-like_N"/>
</dbReference>
<dbReference type="GO" id="GO:0016740">
    <property type="term" value="F:transferase activity"/>
    <property type="evidence" value="ECO:0007669"/>
    <property type="project" value="UniProtKB-KW"/>
</dbReference>
<keyword evidence="1" id="KW-0808">Transferase</keyword>
<keyword evidence="4" id="KW-1185">Reference proteome</keyword>
<name>A0AAW0R1A5_9PEZI</name>
<dbReference type="Pfam" id="PF22664">
    <property type="entry name" value="TRI-like_N"/>
    <property type="match status" value="1"/>
</dbReference>
<feature type="domain" description="Trichothecene 3-O-acetyltransferase-like N-terminal" evidence="2">
    <location>
        <begin position="22"/>
        <end position="168"/>
    </location>
</feature>
<evidence type="ECO:0000259" key="2">
    <source>
        <dbReference type="Pfam" id="PF22664"/>
    </source>
</evidence>
<proteinExistence type="predicted"/>
<dbReference type="AlphaFoldDB" id="A0AAW0R1A5"/>
<sequence>MTSEALDIRLDIFGQQPRHNRLYTPICFGFPCDEDLDEESVTTFLRDGLRRLALAFPWIAAQVVRDEAGVFRIRRCDGASAFLQLMVKDLRQDLPAAIAKHLSLGGGGIRASLLDETILAPGKPPAAAVFILQANLVPGGLLLVANGLHSCMDMAGQAHMMRLLAKACRGEPFSAEELATGNMSRRDILQPLLGLSDEELLRKPADGIVPVRKRGETKDDRSNTSAAAAVGASVHLHGEQQPPHPPPAQPRWSTFVFPGPSLQALKATASATLPSPTDEEGQTPSFISTDDALTALLWRSITRSRLPRLSSSSTTQMTRTVDARGHVPGLPRAYPGDAAFKVSSTSDAASLVAKPLGAVAAELRARLRPDEVRDGIRAHVAKLTSNDIVVDGDGGAGGEAGVGVASSICIRPRA</sequence>
<dbReference type="PANTHER" id="PTHR31896:SF64">
    <property type="entry name" value="TRICHOTHECENE 3-O-ACETYLTRANSFERASE"/>
    <property type="match status" value="1"/>
</dbReference>
<dbReference type="PANTHER" id="PTHR31896">
    <property type="entry name" value="FAMILY REGULATORY PROTEIN, PUTATIVE (AFU_ORTHOLOGUE AFUA_3G14730)-RELATED"/>
    <property type="match status" value="1"/>
</dbReference>
<accession>A0AAW0R1A5</accession>
<evidence type="ECO:0000256" key="1">
    <source>
        <dbReference type="ARBA" id="ARBA00022679"/>
    </source>
</evidence>
<comment type="caution">
    <text evidence="3">The sequence shown here is derived from an EMBL/GenBank/DDBJ whole genome shotgun (WGS) entry which is preliminary data.</text>
</comment>
<protein>
    <recommendedName>
        <fullName evidence="2">Trichothecene 3-O-acetyltransferase-like N-terminal domain-containing protein</fullName>
    </recommendedName>
</protein>
<dbReference type="Proteomes" id="UP001392437">
    <property type="component" value="Unassembled WGS sequence"/>
</dbReference>
<dbReference type="EMBL" id="JAQQWP010000004">
    <property type="protein sequence ID" value="KAK8121046.1"/>
    <property type="molecule type" value="Genomic_DNA"/>
</dbReference>
<dbReference type="Gene3D" id="3.30.559.10">
    <property type="entry name" value="Chloramphenicol acetyltransferase-like domain"/>
    <property type="match status" value="2"/>
</dbReference>